<dbReference type="Proteomes" id="UP000009038">
    <property type="component" value="Unassembled WGS sequence"/>
</dbReference>
<keyword evidence="3" id="KW-0805">Transcription regulation</keyword>
<name>G3YFC1_ASPNA</name>
<evidence type="ECO:0000256" key="7">
    <source>
        <dbReference type="SAM" id="MobiDB-lite"/>
    </source>
</evidence>
<comment type="caution">
    <text evidence="9">The sequence shown here is derived from an EMBL/GenBank/DDBJ whole genome shotgun (WGS) entry which is preliminary data.</text>
</comment>
<accession>G3YFC1</accession>
<keyword evidence="2" id="KW-0862">Zinc</keyword>
<dbReference type="HOGENOM" id="CLU_006524_14_0_1"/>
<dbReference type="PANTHER" id="PTHR31845">
    <property type="entry name" value="FINGER DOMAIN PROTEIN, PUTATIVE-RELATED"/>
    <property type="match status" value="1"/>
</dbReference>
<evidence type="ECO:0000256" key="3">
    <source>
        <dbReference type="ARBA" id="ARBA00023015"/>
    </source>
</evidence>
<keyword evidence="4" id="KW-0238">DNA-binding</keyword>
<keyword evidence="5" id="KW-0804">Transcription</keyword>
<evidence type="ECO:0000313" key="10">
    <source>
        <dbReference type="Proteomes" id="UP000009038"/>
    </source>
</evidence>
<feature type="domain" description="DJ-1/PfpI" evidence="8">
    <location>
        <begin position="62"/>
        <end position="183"/>
    </location>
</feature>
<dbReference type="PANTHER" id="PTHR31845:SF10">
    <property type="entry name" value="ZN(II)2CYS6 TRANSCRIPTION FACTOR (EUROFUNG)"/>
    <property type="match status" value="1"/>
</dbReference>
<gene>
    <name evidence="9" type="ORF">ASPNIDRAFT_37965</name>
</gene>
<evidence type="ECO:0000256" key="2">
    <source>
        <dbReference type="ARBA" id="ARBA00022833"/>
    </source>
</evidence>
<feature type="compositionally biased region" description="Low complexity" evidence="7">
    <location>
        <begin position="806"/>
        <end position="824"/>
    </location>
</feature>
<dbReference type="OrthoDB" id="5424793at2759"/>
<dbReference type="VEuPathDB" id="FungiDB:ASPNIDRAFT2_1114072"/>
<evidence type="ECO:0000256" key="1">
    <source>
        <dbReference type="ARBA" id="ARBA00004123"/>
    </source>
</evidence>
<keyword evidence="6" id="KW-0539">Nucleus</keyword>
<feature type="region of interest" description="Disordered" evidence="7">
    <location>
        <begin position="805"/>
        <end position="824"/>
    </location>
</feature>
<dbReference type="Gene3D" id="3.40.50.880">
    <property type="match status" value="1"/>
</dbReference>
<evidence type="ECO:0000256" key="4">
    <source>
        <dbReference type="ARBA" id="ARBA00023125"/>
    </source>
</evidence>
<evidence type="ECO:0000256" key="6">
    <source>
        <dbReference type="ARBA" id="ARBA00023242"/>
    </source>
</evidence>
<dbReference type="AlphaFoldDB" id="G3YFC1"/>
<dbReference type="InterPro" id="IPR002818">
    <property type="entry name" value="DJ-1/PfpI"/>
</dbReference>
<dbReference type="EMBL" id="ACJE01000021">
    <property type="protein sequence ID" value="EHA18432.1"/>
    <property type="molecule type" value="Genomic_DNA"/>
</dbReference>
<organism evidence="9 10">
    <name type="scientific">Aspergillus niger (strain ATCC 1015 / CBS 113.46 / FGSC A1144 / LSHB Ac4 / NCTC 3858a / NRRL 328 / USDA 3528.7)</name>
    <dbReference type="NCBI Taxonomy" id="380704"/>
    <lineage>
        <taxon>Eukaryota</taxon>
        <taxon>Fungi</taxon>
        <taxon>Dikarya</taxon>
        <taxon>Ascomycota</taxon>
        <taxon>Pezizomycotina</taxon>
        <taxon>Eurotiomycetes</taxon>
        <taxon>Eurotiomycetidae</taxon>
        <taxon>Eurotiales</taxon>
        <taxon>Aspergillaceae</taxon>
        <taxon>Aspergillus</taxon>
        <taxon>Aspergillus subgen. Circumdati</taxon>
    </lineage>
</organism>
<dbReference type="Pfam" id="PF01965">
    <property type="entry name" value="DJ-1_PfpI"/>
    <property type="match status" value="1"/>
</dbReference>
<dbReference type="GO" id="GO:0000981">
    <property type="term" value="F:DNA-binding transcription factor activity, RNA polymerase II-specific"/>
    <property type="evidence" value="ECO:0007669"/>
    <property type="project" value="TreeGrafter"/>
</dbReference>
<evidence type="ECO:0000313" key="9">
    <source>
        <dbReference type="EMBL" id="EHA18432.1"/>
    </source>
</evidence>
<dbReference type="STRING" id="380704.G3YFC1"/>
<dbReference type="InterPro" id="IPR051089">
    <property type="entry name" value="prtT"/>
</dbReference>
<proteinExistence type="predicted"/>
<comment type="subcellular location">
    <subcellularLocation>
        <location evidence="1">Nucleus</location>
    </subcellularLocation>
</comment>
<sequence length="909" mass="101717">MSTTFDLRNPGRPIHVGVVLLNTVTEHLDIAPIGFFHNFGKDFIENLPPFAISPELRSQALDFVTHWVTEDGKTPGSLSGNLKVIPTDSFTTCPPLDIVLIGAGQMGYQATTTEKAFLRKCYAECSAFLSVCGASDALLATDILEGKTATGPLSFLPLFRQMAPGTNWVEKRWVRDGKIWTTGTLLNGLDMIAAFGREVWGGEGSLVEHVLRTGYFPSRNVDYKDEVPLGGMPFQQTVLGRNHGDGEETTVINLSVRARGPPKLAIHVGRAKSGVYPTRKGAEQTPVEVHHIDWNRCAKLGYTCIITGSVSSTTCVSYIHSISTILLIANRSEKSPRSQVVKAPTHHGNDVVSGLFQKRPKEEDDQVMQLRKLHRGLLQGHTVEEGDTCTPRDTTPNVGDAVDCELRSSRMNLNMNEAEELLLQFRQQRAYFPFIEVPEVTTAAAMAASQPFLLLAILTVSLTRKPLLQKRLDERFRRVLSERIIFYGEKSMDYVQGLLVYMAWRPLHIRPLSRQGSQFMQILVTMIIDLKLTENMHDKAARDVCVGCFSLSSLLSVGFRRRGDDGAYKYLKEAVDANKRLKQPYDEKFQLSELHVLFEEIIRCQFECSSMKCPITKKQRVEEKMESLRLELQIFERVHDVNSSMYINLSQPLCTDIPTVPLRLFILSLKVHIALLPFRILDPRSSNIPNHEHLFGQVTSCATEIRSFFEYFLSIPQDQYISFSIRDWCQLILTISASSHICFLSPAQMSPTWNDFRTRTRSSMLIYLESLSHRMSRLSVTKTGDTPDVFFMFKSVLDIVMSTYAPSSGESSSPMSMGSRGESSIGEDICRDVAAGPPTPSTRCPMVNGSIRESEFWEAMKQSDVFLEGLGNGNSQDMFTSGISGVDSLLGDCADWPSIFSEWVNVSTN</sequence>
<reference evidence="9 10" key="1">
    <citation type="journal article" date="2011" name="Genome Res.">
        <title>Comparative genomics of citric-acid-producing Aspergillus niger ATCC 1015 versus enzyme-producing CBS 513.88.</title>
        <authorList>
            <person name="Andersen M.R."/>
            <person name="Salazar M.P."/>
            <person name="Schaap P.J."/>
            <person name="van de Vondervoort P.J."/>
            <person name="Culley D."/>
            <person name="Thykaer J."/>
            <person name="Frisvad J.C."/>
            <person name="Nielsen K.F."/>
            <person name="Albang R."/>
            <person name="Albermann K."/>
            <person name="Berka R.M."/>
            <person name="Braus G.H."/>
            <person name="Braus-Stromeyer S.A."/>
            <person name="Corrochano L.M."/>
            <person name="Dai Z."/>
            <person name="van Dijck P.W."/>
            <person name="Hofmann G."/>
            <person name="Lasure L.L."/>
            <person name="Magnuson J.K."/>
            <person name="Menke H."/>
            <person name="Meijer M."/>
            <person name="Meijer S.L."/>
            <person name="Nielsen J.B."/>
            <person name="Nielsen M.L."/>
            <person name="van Ooyen A.J."/>
            <person name="Pel H.J."/>
            <person name="Poulsen L."/>
            <person name="Samson R.A."/>
            <person name="Stam H."/>
            <person name="Tsang A."/>
            <person name="van den Brink J.M."/>
            <person name="Atkins A."/>
            <person name="Aerts A."/>
            <person name="Shapiro H."/>
            <person name="Pangilinan J."/>
            <person name="Salamov A."/>
            <person name="Lou Y."/>
            <person name="Lindquist E."/>
            <person name="Lucas S."/>
            <person name="Grimwood J."/>
            <person name="Grigoriev I.V."/>
            <person name="Kubicek C.P."/>
            <person name="Martinez D."/>
            <person name="van Peij N.N."/>
            <person name="Roubos J.A."/>
            <person name="Nielsen J."/>
            <person name="Baker S.E."/>
        </authorList>
    </citation>
    <scope>NUCLEOTIDE SEQUENCE [LARGE SCALE GENOMIC DNA]</scope>
    <source>
        <strain evidence="10">ATCC 1015 / CBS 113.46 / FGSC A1144 / LSHB Ac4 / NCTC 3858a / NRRL 328 / USDA 3528.7</strain>
    </source>
</reference>
<dbReference type="GO" id="GO:0000976">
    <property type="term" value="F:transcription cis-regulatory region binding"/>
    <property type="evidence" value="ECO:0007669"/>
    <property type="project" value="TreeGrafter"/>
</dbReference>
<evidence type="ECO:0000259" key="8">
    <source>
        <dbReference type="Pfam" id="PF01965"/>
    </source>
</evidence>
<protein>
    <recommendedName>
        <fullName evidence="8">DJ-1/PfpI domain-containing protein</fullName>
    </recommendedName>
</protein>
<dbReference type="GO" id="GO:0005634">
    <property type="term" value="C:nucleus"/>
    <property type="evidence" value="ECO:0007669"/>
    <property type="project" value="UniProtKB-SubCell"/>
</dbReference>
<dbReference type="SUPFAM" id="SSF52317">
    <property type="entry name" value="Class I glutamine amidotransferase-like"/>
    <property type="match status" value="1"/>
</dbReference>
<evidence type="ECO:0000256" key="5">
    <source>
        <dbReference type="ARBA" id="ARBA00023163"/>
    </source>
</evidence>
<dbReference type="InterPro" id="IPR029062">
    <property type="entry name" value="Class_I_gatase-like"/>
</dbReference>